<dbReference type="Proteomes" id="UP000034799">
    <property type="component" value="Unassembled WGS sequence"/>
</dbReference>
<dbReference type="InterPro" id="IPR013783">
    <property type="entry name" value="Ig-like_fold"/>
</dbReference>
<reference evidence="2 3" key="1">
    <citation type="journal article" date="2015" name="Nature">
        <title>rRNA introns, odd ribosomes, and small enigmatic genomes across a large radiation of phyla.</title>
        <authorList>
            <person name="Brown C.T."/>
            <person name="Hug L.A."/>
            <person name="Thomas B.C."/>
            <person name="Sharon I."/>
            <person name="Castelle C.J."/>
            <person name="Singh A."/>
            <person name="Wilkins M.J."/>
            <person name="Williams K.H."/>
            <person name="Banfield J.F."/>
        </authorList>
    </citation>
    <scope>NUCLEOTIDE SEQUENCE [LARGE SCALE GENOMIC DNA]</scope>
</reference>
<dbReference type="EMBL" id="LBWK01000001">
    <property type="protein sequence ID" value="KKR06129.1"/>
    <property type="molecule type" value="Genomic_DNA"/>
</dbReference>
<gene>
    <name evidence="2" type="ORF">UT34_C0001G0169</name>
</gene>
<evidence type="ECO:0000259" key="1">
    <source>
        <dbReference type="SMART" id="SM00736"/>
    </source>
</evidence>
<dbReference type="Gene3D" id="2.60.40.10">
    <property type="entry name" value="Immunoglobulins"/>
    <property type="match status" value="2"/>
</dbReference>
<name>A0A0G0MQ31_9BACT</name>
<dbReference type="PATRIC" id="fig|1619100.3.peg.170"/>
<feature type="domain" description="Dystroglycan-type cadherin-like" evidence="1">
    <location>
        <begin position="1026"/>
        <end position="1116"/>
    </location>
</feature>
<dbReference type="STRING" id="1619100.UT34_C0001G0169"/>
<dbReference type="Pfam" id="PF05345">
    <property type="entry name" value="He_PIG"/>
    <property type="match status" value="1"/>
</dbReference>
<organism evidence="2 3">
    <name type="scientific">candidate division WS6 bacterium GW2011_GWF2_39_15</name>
    <dbReference type="NCBI Taxonomy" id="1619100"/>
    <lineage>
        <taxon>Bacteria</taxon>
        <taxon>Candidatus Dojkabacteria</taxon>
    </lineage>
</organism>
<dbReference type="Gene3D" id="2.70.70.10">
    <property type="entry name" value="Glucose Permease (Domain IIA)"/>
    <property type="match status" value="1"/>
</dbReference>
<dbReference type="InterPro" id="IPR011055">
    <property type="entry name" value="Dup_hybrid_motif"/>
</dbReference>
<dbReference type="InterPro" id="IPR015919">
    <property type="entry name" value="Cadherin-like_sf"/>
</dbReference>
<dbReference type="GO" id="GO:0005509">
    <property type="term" value="F:calcium ion binding"/>
    <property type="evidence" value="ECO:0007669"/>
    <property type="project" value="InterPro"/>
</dbReference>
<evidence type="ECO:0000313" key="3">
    <source>
        <dbReference type="Proteomes" id="UP000034799"/>
    </source>
</evidence>
<dbReference type="InterPro" id="IPR006644">
    <property type="entry name" value="Cadg"/>
</dbReference>
<comment type="caution">
    <text evidence="2">The sequence shown here is derived from an EMBL/GenBank/DDBJ whole genome shotgun (WGS) entry which is preliminary data.</text>
</comment>
<dbReference type="Gene3D" id="2.60.220.30">
    <property type="match status" value="1"/>
</dbReference>
<dbReference type="Pfam" id="PF17963">
    <property type="entry name" value="Big_9"/>
    <property type="match status" value="1"/>
</dbReference>
<dbReference type="CDD" id="cd11304">
    <property type="entry name" value="Cadherin_repeat"/>
    <property type="match status" value="1"/>
</dbReference>
<evidence type="ECO:0000313" key="2">
    <source>
        <dbReference type="EMBL" id="KKR06129.1"/>
    </source>
</evidence>
<dbReference type="SUPFAM" id="SSF49313">
    <property type="entry name" value="Cadherin-like"/>
    <property type="match status" value="1"/>
</dbReference>
<protein>
    <submittedName>
        <fullName evidence="2">Ig family protein</fullName>
    </submittedName>
</protein>
<dbReference type="GO" id="GO:0016020">
    <property type="term" value="C:membrane"/>
    <property type="evidence" value="ECO:0007669"/>
    <property type="project" value="InterPro"/>
</dbReference>
<proteinExistence type="predicted"/>
<dbReference type="SMART" id="SM00736">
    <property type="entry name" value="CADG"/>
    <property type="match status" value="1"/>
</dbReference>
<sequence length="1328" mass="139781">MRIENPFTGSFFKSTRIRILLTFLFPVLIFATILFLTLVTNPSKVMAGSCPTGGYYCGNDGLGLNSSTLYYCTGAGANPQVSQNCSNGCKINPPGVPDQCNSAPSGPCPSSGDYCGGTVGQNANDLYYCSGAGANPTLKQTCSSNGCQYNPEGTADVCKPSGPCPSSGDYCGGTVGQNSNNLYYCSGAGANPTLKQTCSTNGCQYNPQGTADVCKPSGPCPSSGDYCGGTVGQNANDLYYCSGAGANPTLKQTCSSNGCQYNPSGTADVCKVAPSGNCPNSGDYCGGSIGENINNLYYCSGAGADPTLKSSCSNGCKVFPEGTADVCKAPAPTSCPGNGDYCGSSVGQNPDYLYTCSAAGAGAGAAPQLKESCNLGCHINPPGTRDVCTTATTAVCPNGDGLYCGASVQLDANTLYSCTNGNYTVSQTCNNGCQQNAPGVADVCKTTTPSSSQQIIFPMQVGSQNVSDFKVEPGFIYGSGPVYIWSDCLGGHEANTSANKYHGGIDIIASDAKGTLEIDTSNSSDVTACKKGSKNAQVVTIGSGTMTDLFVGEQGGRITMKLDVKDLDRTVYVTYMHINIDQSILDAYSNSDPSHRNLPVGQLLGTVGDFSPNVSNPHLHFQVTTSPDWGGGYSSSSNPELDDNGFINPCAFFLRHGASVPANCPNVTPNGGQVTSVDSDIVLTFPPNAVNQDVIVQLNKLTGNYITPLDQNLSLAGNAYQLTALTASGVEISNFDEDVMLEIKYNEDLLAGKDFNRLSLFYFDLVAKHWVEILGNKIIDPVKKVLKINIPHFSEYAVIIENTPPVITQIPSQTITQGQLFTAVNLETYGSDLDVGDVLTWNYSGNTNITISIDNNIATLSYPESWSGSENITFTVTDDTGASASSSSEFRINPNTPSGVELLTTPWHLTGNNGASEKYKSMSTDVLEGKTTLRITYDLHGLYALDNDASAIIFDQNGWNYISLSDYGVNGKDGIQTVDIPLSDFAGLNLATGSNTIHTRFWYWSAFTVDIYSIQVLGLSGVNYAPAITSTPVITGNENTLYTYDVEATDPENNTLTYSLIQGNTGMSINPSTGVISWIPSYNDSGTSTITVAVNDGTNSVNQSYDLVVNNVNRAPNFSQIPGQSIIKGQEFATIDLGSYGSDPDSGDSLNWSYSGNTNISVAIANNIATLTYLTTWAGGSENITFEATDSFGAVGISSATFTVSEVSVGTELLSSPWHLTGNNGASEKYKSISTGVLAGKTTLRITYDLHGLNALGGDASAIIFDQNGWKYISLSNYGINGKNGTQIVDIPLSAFPGLNLTTGSNTIHTRFWYGSAFVVDITSIKVF</sequence>
<accession>A0A0G0MQ31</accession>